<evidence type="ECO:0000313" key="2">
    <source>
        <dbReference type="EMBL" id="SET84241.1"/>
    </source>
</evidence>
<evidence type="ECO:0000259" key="1">
    <source>
        <dbReference type="Pfam" id="PF07969"/>
    </source>
</evidence>
<dbReference type="PANTHER" id="PTHR22642">
    <property type="entry name" value="IMIDAZOLONEPROPIONASE"/>
    <property type="match status" value="1"/>
</dbReference>
<dbReference type="AlphaFoldDB" id="A0A1I0HJX1"/>
<dbReference type="EMBL" id="FOIM01000016">
    <property type="protein sequence ID" value="SET84241.1"/>
    <property type="molecule type" value="Genomic_DNA"/>
</dbReference>
<dbReference type="Pfam" id="PF07969">
    <property type="entry name" value="Amidohydro_3"/>
    <property type="match status" value="1"/>
</dbReference>
<dbReference type="Gene3D" id="3.20.20.140">
    <property type="entry name" value="Metal-dependent hydrolases"/>
    <property type="match status" value="1"/>
</dbReference>
<dbReference type="GO" id="GO:0016810">
    <property type="term" value="F:hydrolase activity, acting on carbon-nitrogen (but not peptide) bonds"/>
    <property type="evidence" value="ECO:0007669"/>
    <property type="project" value="InterPro"/>
</dbReference>
<dbReference type="Gene3D" id="2.30.40.10">
    <property type="entry name" value="Urease, subunit C, domain 1"/>
    <property type="match status" value="1"/>
</dbReference>
<sequence length="568" mass="62790">MIAQAVQMERTDERMSRMLYYNGTVITMEEPFCAQAVLTEDGVIRAVGTFEDVRAAAGEGEKCLVDLQGHTLMPGFIDPHSHFTACANATMQVDLGEAECFEDVIRLIREFIERENIPAGQWVRASGFDHNRLKEGRHPDRTVLDQAAPEHLLMVSHQSGHMGAFNSRALEALGVDGHTQPPQGGMIAVKDGEPTGYMEENAFLQYIQKAPMPSPEAFLEAYRKAQKLYASYGVTTVQEGMMSAPLGPLYQLLLHSGILELDLVAYLDMEAGDELKRQFAEHIGKYKDHMKIGGYKMFLDGSPQGRTAWLREPYLPVEEGAAGPAGETTAPSPDCGYPTLTDAAVKSNILRAERDQMQLLAHCNGDAACEQYLREYAAALAELPDHTPGDIRPVMIHAQLLGLDQLERVKGLGIIPSFFLAHVYHWGDIHLKNLGQKRAERISPAHSALEHGIRFTLHQDAPVIRPDMMETVWCAVNRMTRNGVILGTEERISVADALKAVTINGAYQYFEEDKKGSIAPGKLADFVILEQNPLEADPIDLRKIRVLATIKEGTCIYRADGQGTGEVR</sequence>
<accession>A0A1I0HJX1</accession>
<dbReference type="PANTHER" id="PTHR22642:SF2">
    <property type="entry name" value="PROTEIN LONG AFTER FAR-RED 3"/>
    <property type="match status" value="1"/>
</dbReference>
<dbReference type="SUPFAM" id="SSF51556">
    <property type="entry name" value="Metallo-dependent hydrolases"/>
    <property type="match status" value="1"/>
</dbReference>
<dbReference type="InterPro" id="IPR033932">
    <property type="entry name" value="YtcJ-like"/>
</dbReference>
<protein>
    <recommendedName>
        <fullName evidence="1">Amidohydrolase 3 domain-containing protein</fullName>
    </recommendedName>
</protein>
<evidence type="ECO:0000313" key="3">
    <source>
        <dbReference type="Proteomes" id="UP000198508"/>
    </source>
</evidence>
<dbReference type="InterPro" id="IPR032466">
    <property type="entry name" value="Metal_Hydrolase"/>
</dbReference>
<gene>
    <name evidence="2" type="ORF">SAMN05216313_11684</name>
</gene>
<dbReference type="InterPro" id="IPR011059">
    <property type="entry name" value="Metal-dep_hydrolase_composite"/>
</dbReference>
<feature type="domain" description="Amidohydrolase 3" evidence="1">
    <location>
        <begin position="65"/>
        <end position="557"/>
    </location>
</feature>
<dbReference type="Gene3D" id="3.10.310.70">
    <property type="match status" value="1"/>
</dbReference>
<organism evidence="2 3">
    <name type="scientific">Enterocloster lavalensis</name>
    <dbReference type="NCBI Taxonomy" id="460384"/>
    <lineage>
        <taxon>Bacteria</taxon>
        <taxon>Bacillati</taxon>
        <taxon>Bacillota</taxon>
        <taxon>Clostridia</taxon>
        <taxon>Lachnospirales</taxon>
        <taxon>Lachnospiraceae</taxon>
        <taxon>Enterocloster</taxon>
    </lineage>
</organism>
<dbReference type="SUPFAM" id="SSF51338">
    <property type="entry name" value="Composite domain of metallo-dependent hydrolases"/>
    <property type="match status" value="1"/>
</dbReference>
<keyword evidence="3" id="KW-1185">Reference proteome</keyword>
<name>A0A1I0HJX1_9FIRM</name>
<dbReference type="Proteomes" id="UP000198508">
    <property type="component" value="Unassembled WGS sequence"/>
</dbReference>
<reference evidence="3" key="1">
    <citation type="submission" date="2016-10" db="EMBL/GenBank/DDBJ databases">
        <authorList>
            <person name="Varghese N."/>
            <person name="Submissions S."/>
        </authorList>
    </citation>
    <scope>NUCLEOTIDE SEQUENCE [LARGE SCALE GENOMIC DNA]</scope>
    <source>
        <strain evidence="3">NLAE-zl-G277</strain>
    </source>
</reference>
<dbReference type="InterPro" id="IPR013108">
    <property type="entry name" value="Amidohydro_3"/>
</dbReference>
<dbReference type="CDD" id="cd01300">
    <property type="entry name" value="YtcJ_like"/>
    <property type="match status" value="1"/>
</dbReference>
<proteinExistence type="predicted"/>
<dbReference type="STRING" id="460384.SAMN05216313_11684"/>